<dbReference type="GO" id="GO:0003677">
    <property type="term" value="F:DNA binding"/>
    <property type="evidence" value="ECO:0007669"/>
    <property type="project" value="InterPro"/>
</dbReference>
<dbReference type="AlphaFoldDB" id="A0A4T2HB87"/>
<dbReference type="Pfam" id="PF18106">
    <property type="entry name" value="Rol_Rep_N"/>
    <property type="match status" value="1"/>
</dbReference>
<dbReference type="InterPro" id="IPR001387">
    <property type="entry name" value="Cro/C1-type_HTH"/>
</dbReference>
<protein>
    <submittedName>
        <fullName evidence="3">XRE family transcriptional regulator</fullName>
    </submittedName>
</protein>
<gene>
    <name evidence="3" type="ORF">FAJ34_05815</name>
</gene>
<organism evidence="3 4">
    <name type="scientific">Streptococcus suis</name>
    <dbReference type="NCBI Taxonomy" id="1307"/>
    <lineage>
        <taxon>Bacteria</taxon>
        <taxon>Bacillati</taxon>
        <taxon>Bacillota</taxon>
        <taxon>Bacilli</taxon>
        <taxon>Lactobacillales</taxon>
        <taxon>Streptococcaceae</taxon>
        <taxon>Streptococcus</taxon>
    </lineage>
</organism>
<evidence type="ECO:0000313" key="3">
    <source>
        <dbReference type="EMBL" id="TII07871.1"/>
    </source>
</evidence>
<dbReference type="Pfam" id="PF02486">
    <property type="entry name" value="Rep_trans"/>
    <property type="match status" value="1"/>
</dbReference>
<dbReference type="InterPro" id="IPR003491">
    <property type="entry name" value="REP-like_C"/>
</dbReference>
<proteinExistence type="predicted"/>
<name>A0A4T2HB87_STRSU</name>
<dbReference type="EMBL" id="SSXP01000006">
    <property type="protein sequence ID" value="TII07871.1"/>
    <property type="molecule type" value="Genomic_DNA"/>
</dbReference>
<sequence length="441" mass="51684">MVKDTIINKTLLSHFRKSIKVKYDETIKKGKRTLTQKQFSELAEIPLDSLRNYESGRRKLTTEKFLEIKKTVRQNLGYRESDKARVRVMVDYLRITFKEVKDLKWFCQEYLYCDLKDFSSEATGLMRYTHLWRRGDVWIFDYADRTISGNYQITLQLSGAGCRQFELLLERAGKTWMEALQKMATERKDMSVTRIDIAMDEMWLGYGHEDEQLDLFTLVEKRRTNEMMFDRIEGFNHIGGGSYSTDKNGNVTYTDNGLSIYCGSRQSTMFFNFYEKRYELAKKERMTVDEALAVFEVWNRYELRFSDTKAQAVVSEFIAGVDIAEVARGILAKEIQVYHGTNAYGAYLHYDKWQRLFGGVEPLKLSTQPEEYNILRTVKWLIHQVSNSIALISEADKKMATSYLKMIIESGEIGDKEKKILEQLNYEDKQYLDEFFGLKVA</sequence>
<feature type="domain" description="Rolling Circle replication initiation protein N-terminal" evidence="2">
    <location>
        <begin position="88"/>
        <end position="181"/>
    </location>
</feature>
<evidence type="ECO:0000259" key="1">
    <source>
        <dbReference type="Pfam" id="PF02486"/>
    </source>
</evidence>
<evidence type="ECO:0000259" key="2">
    <source>
        <dbReference type="Pfam" id="PF18106"/>
    </source>
</evidence>
<dbReference type="Gene3D" id="1.10.260.40">
    <property type="entry name" value="lambda repressor-like DNA-binding domains"/>
    <property type="match status" value="1"/>
</dbReference>
<feature type="domain" description="Replication initiation protein-like C-terminal" evidence="1">
    <location>
        <begin position="191"/>
        <end position="408"/>
    </location>
</feature>
<reference evidence="3 4" key="1">
    <citation type="submission" date="2019-04" db="EMBL/GenBank/DDBJ databases">
        <title>Genome analysis of Streptococcus suis strain WUSS425.</title>
        <authorList>
            <person name="Chen H."/>
            <person name="Gao X."/>
            <person name="Wu Z."/>
        </authorList>
    </citation>
    <scope>NUCLEOTIDE SEQUENCE [LARGE SCALE GENOMIC DNA]</scope>
    <source>
        <strain evidence="3 4">WUSS425</strain>
    </source>
</reference>
<comment type="caution">
    <text evidence="3">The sequence shown here is derived from an EMBL/GenBank/DDBJ whole genome shotgun (WGS) entry which is preliminary data.</text>
</comment>
<dbReference type="Proteomes" id="UP000305768">
    <property type="component" value="Unassembled WGS sequence"/>
</dbReference>
<dbReference type="InterPro" id="IPR040819">
    <property type="entry name" value="Rol_Rep_N"/>
</dbReference>
<dbReference type="InterPro" id="IPR010982">
    <property type="entry name" value="Lambda_DNA-bd_dom_sf"/>
</dbReference>
<evidence type="ECO:0000313" key="4">
    <source>
        <dbReference type="Proteomes" id="UP000305768"/>
    </source>
</evidence>
<accession>A0A4T2HB87</accession>
<dbReference type="CDD" id="cd00093">
    <property type="entry name" value="HTH_XRE"/>
    <property type="match status" value="1"/>
</dbReference>